<accession>A0A450T2P6</accession>
<evidence type="ECO:0000313" key="1">
    <source>
        <dbReference type="EMBL" id="VFJ43729.1"/>
    </source>
</evidence>
<evidence type="ECO:0000313" key="2">
    <source>
        <dbReference type="EMBL" id="VFJ60810.1"/>
    </source>
</evidence>
<dbReference type="AlphaFoldDB" id="A0A450T2P6"/>
<sequence>MESAKPRHTALQYLSLVARHHGIWIGVEKPILARRLSPIYKQTCWYSGLHDVILASIATQRAQRGRTKFRRHRGRLRISKQLLTHRLERNALSPPQYRSPNIMMVLWSACGMVISRFSRVPTRSKFR</sequence>
<dbReference type="EMBL" id="CAADFD010000060">
    <property type="protein sequence ID" value="VFJ60810.1"/>
    <property type="molecule type" value="Genomic_DNA"/>
</dbReference>
<protein>
    <submittedName>
        <fullName evidence="2">Uncharacterized protein</fullName>
    </submittedName>
</protein>
<organism evidence="2">
    <name type="scientific">Candidatus Kentrum sp. FW</name>
    <dbReference type="NCBI Taxonomy" id="2126338"/>
    <lineage>
        <taxon>Bacteria</taxon>
        <taxon>Pseudomonadati</taxon>
        <taxon>Pseudomonadota</taxon>
        <taxon>Gammaproteobacteria</taxon>
        <taxon>Candidatus Kentrum</taxon>
    </lineage>
</organism>
<reference evidence="2" key="1">
    <citation type="submission" date="2019-02" db="EMBL/GenBank/DDBJ databases">
        <authorList>
            <person name="Gruber-Vodicka R. H."/>
            <person name="Seah K. B. B."/>
        </authorList>
    </citation>
    <scope>NUCLEOTIDE SEQUENCE</scope>
    <source>
        <strain evidence="2">BECK_BZ106</strain>
        <strain evidence="1">BECK_BZ15</strain>
    </source>
</reference>
<dbReference type="EMBL" id="CAADEW010000005">
    <property type="protein sequence ID" value="VFJ43729.1"/>
    <property type="molecule type" value="Genomic_DNA"/>
</dbReference>
<gene>
    <name evidence="1" type="ORF">BECKFW1821A_GA0114235_10053</name>
    <name evidence="2" type="ORF">BECKFW1821B_GA0114236_10603</name>
</gene>
<proteinExistence type="predicted"/>
<name>A0A450T2P6_9GAMM</name>